<dbReference type="EC" id="1.1.2.3" evidence="15"/>
<evidence type="ECO:0000259" key="17">
    <source>
        <dbReference type="PROSITE" id="PS50255"/>
    </source>
</evidence>
<dbReference type="PANTHER" id="PTHR10578">
    <property type="entry name" value="S -2-HYDROXY-ACID OXIDASE-RELATED"/>
    <property type="match status" value="1"/>
</dbReference>
<evidence type="ECO:0000256" key="13">
    <source>
        <dbReference type="ARBA" id="ARBA00061137"/>
    </source>
</evidence>
<evidence type="ECO:0000256" key="5">
    <source>
        <dbReference type="ARBA" id="ARBA00022617"/>
    </source>
</evidence>
<evidence type="ECO:0000259" key="18">
    <source>
        <dbReference type="PROSITE" id="PS51349"/>
    </source>
</evidence>
<evidence type="ECO:0000256" key="6">
    <source>
        <dbReference type="ARBA" id="ARBA00022630"/>
    </source>
</evidence>
<dbReference type="FunFam" id="3.20.20.70:FF:000062">
    <property type="entry name" value="Cytochrome b2, mitochondrial, putative"/>
    <property type="match status" value="1"/>
</dbReference>
<evidence type="ECO:0000256" key="12">
    <source>
        <dbReference type="ARBA" id="ARBA00052399"/>
    </source>
</evidence>
<protein>
    <recommendedName>
        <fullName evidence="16">L-lactate dehydrogenase (cytochrome)</fullName>
        <ecNumber evidence="15">1.1.2.3</ecNumber>
    </recommendedName>
</protein>
<evidence type="ECO:0000256" key="10">
    <source>
        <dbReference type="ARBA" id="ARBA00023004"/>
    </source>
</evidence>
<organism evidence="19">
    <name type="scientific">Mytilinidion resinicola</name>
    <dbReference type="NCBI Taxonomy" id="574789"/>
    <lineage>
        <taxon>Eukaryota</taxon>
        <taxon>Fungi</taxon>
        <taxon>Dikarya</taxon>
        <taxon>Ascomycota</taxon>
        <taxon>Pezizomycotina</taxon>
        <taxon>Dothideomycetes</taxon>
        <taxon>Pleosporomycetidae</taxon>
        <taxon>Mytilinidiales</taxon>
        <taxon>Mytilinidiaceae</taxon>
        <taxon>Mytilinidion</taxon>
    </lineage>
</organism>
<keyword evidence="5" id="KW-0349">Heme</keyword>
<keyword evidence="20" id="KW-1185">Reference proteome</keyword>
<comment type="catalytic activity">
    <reaction evidence="12">
        <text>(S)-lactate + 2 Fe(III)-[cytochrome c] = 2 Fe(II)-[cytochrome c] + pyruvate + 2 H(+)</text>
        <dbReference type="Rhea" id="RHEA:19909"/>
        <dbReference type="Rhea" id="RHEA-COMP:10350"/>
        <dbReference type="Rhea" id="RHEA-COMP:14399"/>
        <dbReference type="ChEBI" id="CHEBI:15361"/>
        <dbReference type="ChEBI" id="CHEBI:15378"/>
        <dbReference type="ChEBI" id="CHEBI:16651"/>
        <dbReference type="ChEBI" id="CHEBI:29033"/>
        <dbReference type="ChEBI" id="CHEBI:29034"/>
        <dbReference type="EC" id="1.1.2.3"/>
    </reaction>
    <physiologicalReaction direction="left-to-right" evidence="12">
        <dbReference type="Rhea" id="RHEA:19910"/>
    </physiologicalReaction>
</comment>
<feature type="domain" description="Cytochrome b5 heme-binding" evidence="17">
    <location>
        <begin position="9"/>
        <end position="85"/>
    </location>
</feature>
<keyword evidence="8" id="KW-0479">Metal-binding</keyword>
<keyword evidence="11" id="KW-0496">Mitochondrion</keyword>
<dbReference type="SMART" id="SM01117">
    <property type="entry name" value="Cyt-b5"/>
    <property type="match status" value="1"/>
</dbReference>
<comment type="subcellular location">
    <subcellularLocation>
        <location evidence="3">Mitochondrion intermembrane space</location>
    </subcellularLocation>
</comment>
<evidence type="ECO:0000256" key="11">
    <source>
        <dbReference type="ARBA" id="ARBA00023128"/>
    </source>
</evidence>
<dbReference type="GO" id="GO:0005758">
    <property type="term" value="C:mitochondrial intermembrane space"/>
    <property type="evidence" value="ECO:0007669"/>
    <property type="project" value="UniProtKB-SubCell"/>
</dbReference>
<dbReference type="Gene3D" id="3.10.120.10">
    <property type="entry name" value="Cytochrome b5-like heme/steroid binding domain"/>
    <property type="match status" value="1"/>
</dbReference>
<reference evidence="21" key="2">
    <citation type="submission" date="2020-04" db="EMBL/GenBank/DDBJ databases">
        <authorList>
            <consortium name="NCBI Genome Project"/>
        </authorList>
    </citation>
    <scope>NUCLEOTIDE SEQUENCE</scope>
    <source>
        <strain evidence="21">CBS 304.34</strain>
    </source>
</reference>
<keyword evidence="6" id="KW-0285">Flavoprotein</keyword>
<dbReference type="Gene3D" id="3.20.20.70">
    <property type="entry name" value="Aldolase class I"/>
    <property type="match status" value="1"/>
</dbReference>
<gene>
    <name evidence="19 21" type="ORF">BDZ99DRAFT_506149</name>
</gene>
<dbReference type="GO" id="GO:0004460">
    <property type="term" value="F:L-lactate dehydrogenase (cytochrome) activity"/>
    <property type="evidence" value="ECO:0007669"/>
    <property type="project" value="UniProtKB-EC"/>
</dbReference>
<evidence type="ECO:0000256" key="3">
    <source>
        <dbReference type="ARBA" id="ARBA00004569"/>
    </source>
</evidence>
<dbReference type="GeneID" id="54465049"/>
<evidence type="ECO:0000256" key="4">
    <source>
        <dbReference type="ARBA" id="ARBA00011881"/>
    </source>
</evidence>
<dbReference type="OrthoDB" id="1925334at2759"/>
<dbReference type="InterPro" id="IPR000262">
    <property type="entry name" value="FMN-dep_DH"/>
</dbReference>
<evidence type="ECO:0000256" key="1">
    <source>
        <dbReference type="ARBA" id="ARBA00001917"/>
    </source>
</evidence>
<feature type="domain" description="FMN hydroxy acid dehydrogenase" evidence="18">
    <location>
        <begin position="106"/>
        <end position="458"/>
    </location>
</feature>
<dbReference type="SUPFAM" id="SSF51395">
    <property type="entry name" value="FMN-linked oxidoreductases"/>
    <property type="match status" value="1"/>
</dbReference>
<evidence type="ECO:0000256" key="14">
    <source>
        <dbReference type="ARBA" id="ARBA00061589"/>
    </source>
</evidence>
<dbReference type="InterPro" id="IPR037396">
    <property type="entry name" value="FMN_HAD"/>
</dbReference>
<dbReference type="Pfam" id="PF00173">
    <property type="entry name" value="Cyt-b5"/>
    <property type="match status" value="1"/>
</dbReference>
<dbReference type="SUPFAM" id="SSF55856">
    <property type="entry name" value="Cytochrome b5-like heme/steroid binding domain"/>
    <property type="match status" value="1"/>
</dbReference>
<sequence length="480" mass="52612">MAGSERVELKPIAPAEVSKHNTPESCWVILYGNVYDVTELLPTHPGGSQAILRLAGRDATEDYDPIHPPGTLDSLKPEALLGPIIIEPTQITKETLPITLEEDAPPSLDSLLNLDEIEELATKKIKPKSWAYYYGASDDQLTKALNTQAYRSILLRPRVFVDCSRCDMSTQILGNRLKVPVFVSPAAAARLAHPSGERGIAAACAKLGALYIISQNASLTPEDIVRDAPDDQVFGWQLYVEKDNAKNEANIARISNLKSIKFIVLTLDAPFPGKREIDERFKYQEAPVVNGFRQEQYWGTSSTLTWRKTLRWLARRTHLPIVLKGIQTHEDAFIASTFAPRVRGILLSNHGGRALDTAPPAVHTLLEIRKHCPEVFGKLDVLVDGGVKRGTDVVKALALGAKGVGIGRAALWGLGAGGQEGVERTLQILTEETGTAMRLLGVEKVHNLGMAHVNTKALESQIYDGPFERSKVLDHIEAKL</sequence>
<evidence type="ECO:0000313" key="21">
    <source>
        <dbReference type="RefSeq" id="XP_033581727.1"/>
    </source>
</evidence>
<dbReference type="PROSITE" id="PS51349">
    <property type="entry name" value="FMN_HYDROXY_ACID_DH_2"/>
    <property type="match status" value="1"/>
</dbReference>
<evidence type="ECO:0000256" key="2">
    <source>
        <dbReference type="ARBA" id="ARBA00001970"/>
    </source>
</evidence>
<keyword evidence="7" id="KW-0288">FMN</keyword>
<reference evidence="21" key="3">
    <citation type="submission" date="2025-04" db="UniProtKB">
        <authorList>
            <consortium name="RefSeq"/>
        </authorList>
    </citation>
    <scope>IDENTIFICATION</scope>
    <source>
        <strain evidence="21">CBS 304.34</strain>
    </source>
</reference>
<proteinExistence type="inferred from homology"/>
<comment type="similarity">
    <text evidence="14">In the N-terminal section; belongs to the cytochrome b5 family.</text>
</comment>
<comment type="similarity">
    <text evidence="13">In the C-terminal section; belongs to the FMN-dependent alpha-hydroxy acid dehydrogenase family.</text>
</comment>
<keyword evidence="9" id="KW-0560">Oxidoreductase</keyword>
<accession>A0A6A6Z268</accession>
<comment type="subunit">
    <text evidence="4">Homotetramer.</text>
</comment>
<dbReference type="PANTHER" id="PTHR10578:SF82">
    <property type="entry name" value="CYTOCHROME B2, PUTATIVE (AFU_ORTHOLOGUE AFUA_1G07200)-RELATED"/>
    <property type="match status" value="1"/>
</dbReference>
<dbReference type="AlphaFoldDB" id="A0A6A6Z268"/>
<evidence type="ECO:0000256" key="15">
    <source>
        <dbReference type="ARBA" id="ARBA00066458"/>
    </source>
</evidence>
<name>A0A6A6Z268_9PEZI</name>
<comment type="cofactor">
    <cofactor evidence="2">
        <name>heme b</name>
        <dbReference type="ChEBI" id="CHEBI:60344"/>
    </cofactor>
</comment>
<dbReference type="PRINTS" id="PR00363">
    <property type="entry name" value="CYTOCHROMEB5"/>
</dbReference>
<dbReference type="Pfam" id="PF01070">
    <property type="entry name" value="FMN_dh"/>
    <property type="match status" value="1"/>
</dbReference>
<evidence type="ECO:0000313" key="19">
    <source>
        <dbReference type="EMBL" id="KAF2814763.1"/>
    </source>
</evidence>
<dbReference type="InterPro" id="IPR001199">
    <property type="entry name" value="Cyt_B5-like_heme/steroid-bd"/>
</dbReference>
<dbReference type="InterPro" id="IPR036400">
    <property type="entry name" value="Cyt_B5-like_heme/steroid_sf"/>
</dbReference>
<evidence type="ECO:0000256" key="7">
    <source>
        <dbReference type="ARBA" id="ARBA00022643"/>
    </source>
</evidence>
<evidence type="ECO:0000313" key="20">
    <source>
        <dbReference type="Proteomes" id="UP000504636"/>
    </source>
</evidence>
<dbReference type="EMBL" id="MU003694">
    <property type="protein sequence ID" value="KAF2814763.1"/>
    <property type="molecule type" value="Genomic_DNA"/>
</dbReference>
<evidence type="ECO:0000256" key="16">
    <source>
        <dbReference type="ARBA" id="ARBA00068515"/>
    </source>
</evidence>
<dbReference type="RefSeq" id="XP_033581727.1">
    <property type="nucleotide sequence ID" value="XM_033724156.1"/>
</dbReference>
<evidence type="ECO:0000256" key="9">
    <source>
        <dbReference type="ARBA" id="ARBA00023002"/>
    </source>
</evidence>
<dbReference type="Proteomes" id="UP000504636">
    <property type="component" value="Unplaced"/>
</dbReference>
<keyword evidence="10" id="KW-0408">Iron</keyword>
<dbReference type="InterPro" id="IPR013785">
    <property type="entry name" value="Aldolase_TIM"/>
</dbReference>
<dbReference type="GO" id="GO:0046872">
    <property type="term" value="F:metal ion binding"/>
    <property type="evidence" value="ECO:0007669"/>
    <property type="project" value="UniProtKB-KW"/>
</dbReference>
<dbReference type="PROSITE" id="PS50255">
    <property type="entry name" value="CYTOCHROME_B5_2"/>
    <property type="match status" value="1"/>
</dbReference>
<reference evidence="19 21" key="1">
    <citation type="journal article" date="2020" name="Stud. Mycol.">
        <title>101 Dothideomycetes genomes: a test case for predicting lifestyles and emergence of pathogens.</title>
        <authorList>
            <person name="Haridas S."/>
            <person name="Albert R."/>
            <person name="Binder M."/>
            <person name="Bloem J."/>
            <person name="Labutti K."/>
            <person name="Salamov A."/>
            <person name="Andreopoulos B."/>
            <person name="Baker S."/>
            <person name="Barry K."/>
            <person name="Bills G."/>
            <person name="Bluhm B."/>
            <person name="Cannon C."/>
            <person name="Castanera R."/>
            <person name="Culley D."/>
            <person name="Daum C."/>
            <person name="Ezra D."/>
            <person name="Gonzalez J."/>
            <person name="Henrissat B."/>
            <person name="Kuo A."/>
            <person name="Liang C."/>
            <person name="Lipzen A."/>
            <person name="Lutzoni F."/>
            <person name="Magnuson J."/>
            <person name="Mondo S."/>
            <person name="Nolan M."/>
            <person name="Ohm R."/>
            <person name="Pangilinan J."/>
            <person name="Park H.-J."/>
            <person name="Ramirez L."/>
            <person name="Alfaro M."/>
            <person name="Sun H."/>
            <person name="Tritt A."/>
            <person name="Yoshinaga Y."/>
            <person name="Zwiers L.-H."/>
            <person name="Turgeon B."/>
            <person name="Goodwin S."/>
            <person name="Spatafora J."/>
            <person name="Crous P."/>
            <person name="Grigoriev I."/>
        </authorList>
    </citation>
    <scope>NUCLEOTIDE SEQUENCE</scope>
    <source>
        <strain evidence="19 21">CBS 304.34</strain>
    </source>
</reference>
<evidence type="ECO:0000256" key="8">
    <source>
        <dbReference type="ARBA" id="ARBA00022723"/>
    </source>
</evidence>
<comment type="cofactor">
    <cofactor evidence="1">
        <name>FMN</name>
        <dbReference type="ChEBI" id="CHEBI:58210"/>
    </cofactor>
</comment>